<dbReference type="EMBL" id="CP042997">
    <property type="protein sequence ID" value="QEH38253.1"/>
    <property type="molecule type" value="Genomic_DNA"/>
</dbReference>
<dbReference type="KEGG" id="agv:OJF2_68510"/>
<name>A0A5B9WCN5_9BACT</name>
<evidence type="ECO:0000313" key="2">
    <source>
        <dbReference type="Proteomes" id="UP000324233"/>
    </source>
</evidence>
<accession>A0A5B9WCN5</accession>
<dbReference type="AlphaFoldDB" id="A0A5B9WCN5"/>
<proteinExistence type="predicted"/>
<gene>
    <name evidence="1" type="ORF">OJF2_68510</name>
</gene>
<sequence>MIGLKRVIGYLKGHDSYELRARTILRRIGPFHKETLPVDDIETWTCYPEMIFDVVEVRLKDGNTVTWLDYKNDLLAILNGLDLSGKDAGIADNDDPTQDS</sequence>
<protein>
    <submittedName>
        <fullName evidence="1">Uncharacterized protein</fullName>
    </submittedName>
</protein>
<reference evidence="1 2" key="1">
    <citation type="submission" date="2019-08" db="EMBL/GenBank/DDBJ databases">
        <title>Deep-cultivation of Planctomycetes and their phenomic and genomic characterization uncovers novel biology.</title>
        <authorList>
            <person name="Wiegand S."/>
            <person name="Jogler M."/>
            <person name="Boedeker C."/>
            <person name="Pinto D."/>
            <person name="Vollmers J."/>
            <person name="Rivas-Marin E."/>
            <person name="Kohn T."/>
            <person name="Peeters S.H."/>
            <person name="Heuer A."/>
            <person name="Rast P."/>
            <person name="Oberbeckmann S."/>
            <person name="Bunk B."/>
            <person name="Jeske O."/>
            <person name="Meyerdierks A."/>
            <person name="Storesund J.E."/>
            <person name="Kallscheuer N."/>
            <person name="Luecker S."/>
            <person name="Lage O.M."/>
            <person name="Pohl T."/>
            <person name="Merkel B.J."/>
            <person name="Hornburger P."/>
            <person name="Mueller R.-W."/>
            <person name="Bruemmer F."/>
            <person name="Labrenz M."/>
            <person name="Spormann A.M."/>
            <person name="Op den Camp H."/>
            <person name="Overmann J."/>
            <person name="Amann R."/>
            <person name="Jetten M.S.M."/>
            <person name="Mascher T."/>
            <person name="Medema M.H."/>
            <person name="Devos D.P."/>
            <person name="Kaster A.-K."/>
            <person name="Ovreas L."/>
            <person name="Rohde M."/>
            <person name="Galperin M.Y."/>
            <person name="Jogler C."/>
        </authorList>
    </citation>
    <scope>NUCLEOTIDE SEQUENCE [LARGE SCALE GENOMIC DNA]</scope>
    <source>
        <strain evidence="1 2">OJF2</strain>
    </source>
</reference>
<evidence type="ECO:0000313" key="1">
    <source>
        <dbReference type="EMBL" id="QEH38253.1"/>
    </source>
</evidence>
<keyword evidence="2" id="KW-1185">Reference proteome</keyword>
<organism evidence="1 2">
    <name type="scientific">Aquisphaera giovannonii</name>
    <dbReference type="NCBI Taxonomy" id="406548"/>
    <lineage>
        <taxon>Bacteria</taxon>
        <taxon>Pseudomonadati</taxon>
        <taxon>Planctomycetota</taxon>
        <taxon>Planctomycetia</taxon>
        <taxon>Isosphaerales</taxon>
        <taxon>Isosphaeraceae</taxon>
        <taxon>Aquisphaera</taxon>
    </lineage>
</organism>
<dbReference type="Proteomes" id="UP000324233">
    <property type="component" value="Chromosome"/>
</dbReference>
<dbReference type="RefSeq" id="WP_148597714.1">
    <property type="nucleotide sequence ID" value="NZ_CP042997.1"/>
</dbReference>